<comment type="caution">
    <text evidence="3">The sequence shown here is derived from an EMBL/GenBank/DDBJ whole genome shotgun (WGS) entry which is preliminary data.</text>
</comment>
<feature type="compositionally biased region" description="Polar residues" evidence="1">
    <location>
        <begin position="797"/>
        <end position="811"/>
    </location>
</feature>
<evidence type="ECO:0000313" key="4">
    <source>
        <dbReference type="Proteomes" id="UP000324748"/>
    </source>
</evidence>
<dbReference type="Pfam" id="PF20231">
    <property type="entry name" value="DUF6589"/>
    <property type="match status" value="1"/>
</dbReference>
<proteinExistence type="predicted"/>
<dbReference type="Proteomes" id="UP000324748">
    <property type="component" value="Unassembled WGS sequence"/>
</dbReference>
<feature type="region of interest" description="Disordered" evidence="1">
    <location>
        <begin position="135"/>
        <end position="167"/>
    </location>
</feature>
<keyword evidence="4" id="KW-1185">Reference proteome</keyword>
<dbReference type="EMBL" id="VSWC01000042">
    <property type="protein sequence ID" value="KAA1103286.1"/>
    <property type="molecule type" value="Genomic_DNA"/>
</dbReference>
<name>A0A5B0PQX9_PUCGR</name>
<protein>
    <recommendedName>
        <fullName evidence="2">DUF6589 domain-containing protein</fullName>
    </recommendedName>
</protein>
<feature type="region of interest" description="Disordered" evidence="1">
    <location>
        <begin position="793"/>
        <end position="829"/>
    </location>
</feature>
<dbReference type="AlphaFoldDB" id="A0A5B0PQX9"/>
<sequence>MNDLNLTPKDFLIGFLRDEDIQFAIHRRFWATQTGWRTTVNVVHAIRDLVCKKNTGKKLWNDLILSEASQIVEVQKPPARAKNYYSSGSIKPELLTDETDREIREKHLVEDYMPFLFQLISHKLSKTVAEPFPSKIFKPSKPDNDIDSDSGFDSGESNDEDDKDSQPQAKKLCLLRKNRVYVVSRTICSMIDFVLNRRDNSAQLANSLLVLACGVSNRVNKYLHYIGLTSSRRTAHRSLKELGLRAADNIAEKLSNSENDPIAPFICIDNLDFEERIHTKSVGNDSHTFHGTWGYIHRLNSDLLTSVPAADLTLESYILAMEKIQDVQVSPSMLLGSEKEEEHWDLVLRSQIAKVLLEHIASPSDKTVKIHTSPPVIDEISNKKSDITMLKLMIASDNSAQGIGEVCASIIEQSHLKPHDFFNRLQVLDGDLGSCSNVLSLRNQRVPGMNEIDSLSNLLTLLGGSQTLWNIGLAILELHYGNTSDSRDCGAWQWLDGLGIPFSKSLDKKDFTLMISNMEKIHEATILHCIMLLMGIQDRSLEDELVQIPSQRIKHIVELTVERFFSAQAKLAASKLESHKLSNLLRRLSDFASIGEGNRAMKSGDIGRVMNMWKRWSVIAIGVKKLRQYLIQLPRMIILINEILPRGLAKVILHSLFVAPGGRQHHFVAKDHFLENQNYWLKYFFNHTGKGTEIDRLKDVFSVNVTLKLADDSGTVKSHQSHHNRIDLKSMNNCLRMTRQNDVCGLEPKIGEYFPDIINDFYHKGLQKILSDFEDPCPSLNLNRLLPTPIVNWPDEASQNSDSQSNPSIQHSLSDSDLDKSNSENSEIL</sequence>
<evidence type="ECO:0000259" key="2">
    <source>
        <dbReference type="Pfam" id="PF20231"/>
    </source>
</evidence>
<dbReference type="InterPro" id="IPR046496">
    <property type="entry name" value="DUF6589"/>
</dbReference>
<organism evidence="3 4">
    <name type="scientific">Puccinia graminis f. sp. tritici</name>
    <dbReference type="NCBI Taxonomy" id="56615"/>
    <lineage>
        <taxon>Eukaryota</taxon>
        <taxon>Fungi</taxon>
        <taxon>Dikarya</taxon>
        <taxon>Basidiomycota</taxon>
        <taxon>Pucciniomycotina</taxon>
        <taxon>Pucciniomycetes</taxon>
        <taxon>Pucciniales</taxon>
        <taxon>Pucciniaceae</taxon>
        <taxon>Puccinia</taxon>
    </lineage>
</organism>
<evidence type="ECO:0000256" key="1">
    <source>
        <dbReference type="SAM" id="MobiDB-lite"/>
    </source>
</evidence>
<reference evidence="3 4" key="1">
    <citation type="submission" date="2019-05" db="EMBL/GenBank/DDBJ databases">
        <title>Emergence of the Ug99 lineage of the wheat stem rust pathogen through somatic hybridization.</title>
        <authorList>
            <person name="Li F."/>
            <person name="Upadhyaya N.M."/>
            <person name="Sperschneider J."/>
            <person name="Matny O."/>
            <person name="Nguyen-Phuc H."/>
            <person name="Mago R."/>
            <person name="Raley C."/>
            <person name="Miller M.E."/>
            <person name="Silverstein K.A.T."/>
            <person name="Henningsen E."/>
            <person name="Hirsch C.D."/>
            <person name="Visser B."/>
            <person name="Pretorius Z.A."/>
            <person name="Steffenson B.J."/>
            <person name="Schwessinger B."/>
            <person name="Dodds P.N."/>
            <person name="Figueroa M."/>
        </authorList>
    </citation>
    <scope>NUCLEOTIDE SEQUENCE [LARGE SCALE GENOMIC DNA]</scope>
    <source>
        <strain evidence="3">21-0</strain>
    </source>
</reference>
<gene>
    <name evidence="3" type="ORF">PGT21_012829</name>
</gene>
<evidence type="ECO:0000313" key="3">
    <source>
        <dbReference type="EMBL" id="KAA1103286.1"/>
    </source>
</evidence>
<accession>A0A5B0PQX9</accession>
<dbReference type="OrthoDB" id="5424058at2759"/>
<feature type="domain" description="DUF6589" evidence="2">
    <location>
        <begin position="331"/>
        <end position="706"/>
    </location>
</feature>
<feature type="compositionally biased region" description="Acidic residues" evidence="1">
    <location>
        <begin position="145"/>
        <end position="163"/>
    </location>
</feature>